<keyword evidence="3" id="KW-1133">Transmembrane helix</keyword>
<evidence type="ECO:0000256" key="1">
    <source>
        <dbReference type="ARBA" id="ARBA00022801"/>
    </source>
</evidence>
<keyword evidence="2" id="KW-0546">Nucleotide metabolism</keyword>
<evidence type="ECO:0000313" key="5">
    <source>
        <dbReference type="Proteomes" id="UP000188597"/>
    </source>
</evidence>
<dbReference type="InterPro" id="IPR011962">
    <property type="entry name" value="dCTP_deaminase"/>
</dbReference>
<dbReference type="EMBL" id="MQMF01000001">
    <property type="protein sequence ID" value="OOE13845.1"/>
    <property type="molecule type" value="Genomic_DNA"/>
</dbReference>
<dbReference type="Pfam" id="PF22769">
    <property type="entry name" value="DCD"/>
    <property type="match status" value="1"/>
</dbReference>
<dbReference type="RefSeq" id="WP_077359269.1">
    <property type="nucleotide sequence ID" value="NZ_MQMF01000001.1"/>
</dbReference>
<evidence type="ECO:0000256" key="2">
    <source>
        <dbReference type="ARBA" id="ARBA00023080"/>
    </source>
</evidence>
<keyword evidence="3" id="KW-0472">Membrane</keyword>
<dbReference type="InterPro" id="IPR036157">
    <property type="entry name" value="dUTPase-like_sf"/>
</dbReference>
<dbReference type="Proteomes" id="UP000188597">
    <property type="component" value="Unassembled WGS sequence"/>
</dbReference>
<organism evidence="4 5">
    <name type="scientific">Fictibacillus arsenicus</name>
    <dbReference type="NCBI Taxonomy" id="255247"/>
    <lineage>
        <taxon>Bacteria</taxon>
        <taxon>Bacillati</taxon>
        <taxon>Bacillota</taxon>
        <taxon>Bacilli</taxon>
        <taxon>Bacillales</taxon>
        <taxon>Fictibacillaceae</taxon>
        <taxon>Fictibacillus</taxon>
    </lineage>
</organism>
<dbReference type="PANTHER" id="PTHR42680">
    <property type="entry name" value="DCTP DEAMINASE"/>
    <property type="match status" value="1"/>
</dbReference>
<keyword evidence="3" id="KW-0812">Transmembrane</keyword>
<comment type="caution">
    <text evidence="4">The sequence shown here is derived from an EMBL/GenBank/DDBJ whole genome shotgun (WGS) entry which is preliminary data.</text>
</comment>
<reference evidence="4 5" key="1">
    <citation type="submission" date="2016-11" db="EMBL/GenBank/DDBJ databases">
        <authorList>
            <person name="Jaros S."/>
            <person name="Januszkiewicz K."/>
            <person name="Wedrychowicz H."/>
        </authorList>
    </citation>
    <scope>NUCLEOTIDE SEQUENCE [LARGE SCALE GENOMIC DNA]</scope>
    <source>
        <strain evidence="4 5">Con a/3</strain>
    </source>
</reference>
<feature type="transmembrane region" description="Helical" evidence="3">
    <location>
        <begin position="189"/>
        <end position="211"/>
    </location>
</feature>
<dbReference type="GO" id="GO:0008829">
    <property type="term" value="F:dCTP deaminase activity"/>
    <property type="evidence" value="ECO:0007669"/>
    <property type="project" value="InterPro"/>
</dbReference>
<accession>A0A1V3GAI3</accession>
<dbReference type="InterPro" id="IPR033704">
    <property type="entry name" value="dUTPase_trimeric"/>
</dbReference>
<dbReference type="AlphaFoldDB" id="A0A1V3GAI3"/>
<name>A0A1V3GAI3_9BACL</name>
<dbReference type="PANTHER" id="PTHR42680:SF3">
    <property type="entry name" value="DCTP DEAMINASE"/>
    <property type="match status" value="1"/>
</dbReference>
<gene>
    <name evidence="4" type="ORF">UN64_01115</name>
</gene>
<dbReference type="CDD" id="cd07557">
    <property type="entry name" value="trimeric_dUTPase"/>
    <property type="match status" value="1"/>
</dbReference>
<dbReference type="SUPFAM" id="SSF51283">
    <property type="entry name" value="dUTPase-like"/>
    <property type="match status" value="1"/>
</dbReference>
<protein>
    <submittedName>
        <fullName evidence="4">Uncharacterized protein</fullName>
    </submittedName>
</protein>
<evidence type="ECO:0000313" key="4">
    <source>
        <dbReference type="EMBL" id="OOE13845.1"/>
    </source>
</evidence>
<evidence type="ECO:0000256" key="3">
    <source>
        <dbReference type="SAM" id="Phobius"/>
    </source>
</evidence>
<keyword evidence="1" id="KW-0378">Hydrolase</keyword>
<dbReference type="GO" id="GO:0006229">
    <property type="term" value="P:dUTP biosynthetic process"/>
    <property type="evidence" value="ECO:0007669"/>
    <property type="project" value="InterPro"/>
</dbReference>
<sequence>MSVVPFITDGKHQSIVTRQEEFSLEDLKVLMTNLDTNQLNEPHEANTSYDLRVGKEYLDHNEPRQMRLAEGQVITLNPGAAVIIETEEYVHFPRYRFGQILPKVGLLRVGISNTTSKIDPGYRGKLLITVFNLGKRTVKLKKGQKFCSLIIHNVLRDGVHVYDKEPKQLESNPRENKREKFKNIVTGPYWGFISFLISLLVTISIAIISIIKD</sequence>
<proteinExistence type="predicted"/>
<dbReference type="OrthoDB" id="9780202at2"/>
<dbReference type="Gene3D" id="2.70.40.10">
    <property type="match status" value="1"/>
</dbReference>